<gene>
    <name evidence="1" type="ORF">A3J66_01895</name>
</gene>
<sequence length="156" mass="16622">MGAELRYYTDEGDQLGRGPLPPVVGKETKYWALIQITNASSDVEDVRFRATLPGAVAWTGRTSVSHGKDITFDAKSRTISWDANEIAAHTTVGLYIELALTPGAGMVGMSPVLVKDLVVTGKDAFINQSLTASSRALDISIPTDEIGRQKGSAVAE</sequence>
<dbReference type="EMBL" id="MFQB01000041">
    <property type="protein sequence ID" value="OGH65946.1"/>
    <property type="molecule type" value="Genomic_DNA"/>
</dbReference>
<proteinExistence type="predicted"/>
<dbReference type="STRING" id="1798680.A3J66_01895"/>
<evidence type="ECO:0000313" key="1">
    <source>
        <dbReference type="EMBL" id="OGH65946.1"/>
    </source>
</evidence>
<name>A0A1F6M2U9_9BACT</name>
<organism evidence="1 2">
    <name type="scientific">Candidatus Magasanikbacteria bacterium RIFCSPHIGHO2_02_FULL_47_14</name>
    <dbReference type="NCBI Taxonomy" id="1798680"/>
    <lineage>
        <taxon>Bacteria</taxon>
        <taxon>Candidatus Magasanikiibacteriota</taxon>
    </lineage>
</organism>
<evidence type="ECO:0000313" key="2">
    <source>
        <dbReference type="Proteomes" id="UP000176282"/>
    </source>
</evidence>
<comment type="caution">
    <text evidence="1">The sequence shown here is derived from an EMBL/GenBank/DDBJ whole genome shotgun (WGS) entry which is preliminary data.</text>
</comment>
<reference evidence="1 2" key="1">
    <citation type="journal article" date="2016" name="Nat. Commun.">
        <title>Thousands of microbial genomes shed light on interconnected biogeochemical processes in an aquifer system.</title>
        <authorList>
            <person name="Anantharaman K."/>
            <person name="Brown C.T."/>
            <person name="Hug L.A."/>
            <person name="Sharon I."/>
            <person name="Castelle C.J."/>
            <person name="Probst A.J."/>
            <person name="Thomas B.C."/>
            <person name="Singh A."/>
            <person name="Wilkins M.J."/>
            <person name="Karaoz U."/>
            <person name="Brodie E.L."/>
            <person name="Williams K.H."/>
            <person name="Hubbard S.S."/>
            <person name="Banfield J.F."/>
        </authorList>
    </citation>
    <scope>NUCLEOTIDE SEQUENCE [LARGE SCALE GENOMIC DNA]</scope>
</reference>
<evidence type="ECO:0008006" key="3">
    <source>
        <dbReference type="Google" id="ProtNLM"/>
    </source>
</evidence>
<dbReference type="Gene3D" id="2.60.40.1170">
    <property type="entry name" value="Mu homology domain, subdomain B"/>
    <property type="match status" value="1"/>
</dbReference>
<dbReference type="AlphaFoldDB" id="A0A1F6M2U9"/>
<protein>
    <recommendedName>
        <fullName evidence="3">DUF11 domain-containing protein</fullName>
    </recommendedName>
</protein>
<dbReference type="Proteomes" id="UP000176282">
    <property type="component" value="Unassembled WGS sequence"/>
</dbReference>
<accession>A0A1F6M2U9</accession>